<keyword evidence="3" id="KW-1185">Reference proteome</keyword>
<protein>
    <submittedName>
        <fullName evidence="2">Tetrapyrrole biosynthesis, uroporphyrinogen III synthase</fullName>
    </submittedName>
</protein>
<sequence>MAPSSRIPIFLLKTRSVPTDPYEELVTQVQRTGTTPWDKDQPGSCDYAYDPTFVPVIEHWYNDENLNYVSALVASGDLTRKYAGLIFTSVRAAEAFVRMVQAVVDVSKTKPDSKSITFYTVGPATHRSVNIVRKSHFPHAEIIGEEAGTGQKLAYIIQKHYRETYAPDTGDDDSTPQKRGLLFLVGEKHRDEIPRTLMNPELPLDERINVDELVVYETGVMNLFPDDFAERGPFRKGEDGGTGNDETKCFIATIGPTTRDFLKNNYGVEVEVCAETPTPEGVKDGIEKFMKEHGI</sequence>
<accession>A0A168C9H9</accession>
<reference evidence="2 3" key="1">
    <citation type="journal article" date="2016" name="Genome Biol. Evol.">
        <title>Divergent and convergent evolution of fungal pathogenicity.</title>
        <authorList>
            <person name="Shang Y."/>
            <person name="Xiao G."/>
            <person name="Zheng P."/>
            <person name="Cen K."/>
            <person name="Zhan S."/>
            <person name="Wang C."/>
        </authorList>
    </citation>
    <scope>NUCLEOTIDE SEQUENCE [LARGE SCALE GENOMIC DNA]</scope>
    <source>
        <strain evidence="2 3">ARSEF 7405</strain>
    </source>
</reference>
<dbReference type="Proteomes" id="UP000242877">
    <property type="component" value="Unassembled WGS sequence"/>
</dbReference>
<name>A0A168C9H9_9EURO</name>
<dbReference type="GO" id="GO:0006782">
    <property type="term" value="P:protoporphyrinogen IX biosynthetic process"/>
    <property type="evidence" value="ECO:0007669"/>
    <property type="project" value="UniProtKB-UniPathway"/>
</dbReference>
<dbReference type="InterPro" id="IPR039793">
    <property type="entry name" value="UROS/Hem4"/>
</dbReference>
<dbReference type="UniPathway" id="UPA00251">
    <property type="reaction ID" value="UER00320"/>
</dbReference>
<dbReference type="CDD" id="cd06578">
    <property type="entry name" value="HemD"/>
    <property type="match status" value="1"/>
</dbReference>
<dbReference type="OrthoDB" id="5595751at2759"/>
<feature type="domain" description="Tetrapyrrole biosynthesis uroporphyrinogen III synthase" evidence="1">
    <location>
        <begin position="49"/>
        <end position="222"/>
    </location>
</feature>
<organism evidence="2 3">
    <name type="scientific">Ascosphaera apis ARSEF 7405</name>
    <dbReference type="NCBI Taxonomy" id="392613"/>
    <lineage>
        <taxon>Eukaryota</taxon>
        <taxon>Fungi</taxon>
        <taxon>Dikarya</taxon>
        <taxon>Ascomycota</taxon>
        <taxon>Pezizomycotina</taxon>
        <taxon>Eurotiomycetes</taxon>
        <taxon>Eurotiomycetidae</taxon>
        <taxon>Onygenales</taxon>
        <taxon>Ascosphaeraceae</taxon>
        <taxon>Ascosphaera</taxon>
    </lineage>
</organism>
<dbReference type="EMBL" id="AZGZ01000003">
    <property type="protein sequence ID" value="KZZ96318.1"/>
    <property type="molecule type" value="Genomic_DNA"/>
</dbReference>
<dbReference type="InterPro" id="IPR036108">
    <property type="entry name" value="4pyrrol_syn_uPrphyn_synt_sf"/>
</dbReference>
<dbReference type="GO" id="GO:0006780">
    <property type="term" value="P:uroporphyrinogen III biosynthetic process"/>
    <property type="evidence" value="ECO:0007669"/>
    <property type="project" value="InterPro"/>
</dbReference>
<evidence type="ECO:0000259" key="1">
    <source>
        <dbReference type="Pfam" id="PF02602"/>
    </source>
</evidence>
<gene>
    <name evidence="2" type="ORF">AAP_01091</name>
</gene>
<dbReference type="InterPro" id="IPR003754">
    <property type="entry name" value="4pyrrol_synth_uPrphyn_synth"/>
</dbReference>
<dbReference type="PANTHER" id="PTHR12390">
    <property type="entry name" value="UROPORPHYRINOGEN III SYNTHASE"/>
    <property type="match status" value="1"/>
</dbReference>
<dbReference type="PANTHER" id="PTHR12390:SF0">
    <property type="entry name" value="UROPORPHYRINOGEN-III SYNTHASE"/>
    <property type="match status" value="1"/>
</dbReference>
<comment type="caution">
    <text evidence="2">The sequence shown here is derived from an EMBL/GenBank/DDBJ whole genome shotgun (WGS) entry which is preliminary data.</text>
</comment>
<dbReference type="Gene3D" id="3.40.50.10090">
    <property type="match status" value="2"/>
</dbReference>
<dbReference type="GO" id="GO:0004852">
    <property type="term" value="F:uroporphyrinogen-III synthase activity"/>
    <property type="evidence" value="ECO:0007669"/>
    <property type="project" value="InterPro"/>
</dbReference>
<dbReference type="FunFam" id="3.40.50.10090:FF:000011">
    <property type="entry name" value="Uroporphyrinogen-III synthase (UroS), putative"/>
    <property type="match status" value="1"/>
</dbReference>
<dbReference type="VEuPathDB" id="FungiDB:AAP_01091"/>
<dbReference type="Pfam" id="PF02602">
    <property type="entry name" value="HEM4"/>
    <property type="match status" value="1"/>
</dbReference>
<dbReference type="AlphaFoldDB" id="A0A168C9H9"/>
<proteinExistence type="predicted"/>
<evidence type="ECO:0000313" key="3">
    <source>
        <dbReference type="Proteomes" id="UP000242877"/>
    </source>
</evidence>
<evidence type="ECO:0000313" key="2">
    <source>
        <dbReference type="EMBL" id="KZZ96318.1"/>
    </source>
</evidence>
<dbReference type="GO" id="GO:0005829">
    <property type="term" value="C:cytosol"/>
    <property type="evidence" value="ECO:0007669"/>
    <property type="project" value="TreeGrafter"/>
</dbReference>
<dbReference type="SUPFAM" id="SSF69618">
    <property type="entry name" value="HemD-like"/>
    <property type="match status" value="1"/>
</dbReference>